<dbReference type="AlphaFoldDB" id="A0A5N5JT65"/>
<feature type="domain" description="SCP" evidence="6">
    <location>
        <begin position="27"/>
        <end position="147"/>
    </location>
</feature>
<name>A0A5N5JT65_9ROSI</name>
<comment type="similarity">
    <text evidence="1">Belongs to the CRISP family.</text>
</comment>
<keyword evidence="3" id="KW-0611">Plant defense</keyword>
<accession>A0A5N5JT65</accession>
<dbReference type="PRINTS" id="PR00837">
    <property type="entry name" value="V5TPXLIKE"/>
</dbReference>
<evidence type="ECO:0000313" key="7">
    <source>
        <dbReference type="EMBL" id="KAB5520650.1"/>
    </source>
</evidence>
<dbReference type="InterPro" id="IPR001283">
    <property type="entry name" value="CRISP-related"/>
</dbReference>
<evidence type="ECO:0000256" key="5">
    <source>
        <dbReference type="SAM" id="SignalP"/>
    </source>
</evidence>
<keyword evidence="2 5" id="KW-0732">Signal</keyword>
<keyword evidence="8" id="KW-1185">Reference proteome</keyword>
<gene>
    <name evidence="7" type="ORF">DKX38_024969</name>
</gene>
<evidence type="ECO:0000256" key="1">
    <source>
        <dbReference type="ARBA" id="ARBA00009923"/>
    </source>
</evidence>
<dbReference type="Proteomes" id="UP000326939">
    <property type="component" value="Chromosome 16"/>
</dbReference>
<evidence type="ECO:0000259" key="6">
    <source>
        <dbReference type="SMART" id="SM00198"/>
    </source>
</evidence>
<dbReference type="GO" id="GO:0005576">
    <property type="term" value="C:extracellular region"/>
    <property type="evidence" value="ECO:0007669"/>
    <property type="project" value="InterPro"/>
</dbReference>
<dbReference type="Pfam" id="PF00188">
    <property type="entry name" value="CAP"/>
    <property type="match status" value="2"/>
</dbReference>
<feature type="chain" id="PRO_5024303273" description="SCP domain-containing protein" evidence="5">
    <location>
        <begin position="26"/>
        <end position="437"/>
    </location>
</feature>
<dbReference type="SMART" id="SM00198">
    <property type="entry name" value="SCP"/>
    <property type="match status" value="2"/>
</dbReference>
<dbReference type="PROSITE" id="PS01010">
    <property type="entry name" value="CRISP_2"/>
    <property type="match status" value="1"/>
</dbReference>
<dbReference type="EMBL" id="VDCV01000016">
    <property type="protein sequence ID" value="KAB5520650.1"/>
    <property type="molecule type" value="Genomic_DNA"/>
</dbReference>
<sequence>MEISKNSLAIVFLVALATTIPLSLAQNSAQDYLNAHNNARAQVRVGNMVWDNNVAAYASNYVQRLTGDCRLVHSGGPYGENLAGSSGDLSGSAAVKLWVDEKPKYDYNSNSCVGGECRHYTQVVWRNSVRLGSRVSLDGTPAGRYRHYSHRSCEIVVNEKRYYGYESNSCVRGEVCDYKFSERGTMDAAAEAKSCGKEFTARCKSPLSDMSGAVHDVSIVAASIVKAFDVMTSTVTVNIMWEIPTYTCINAFFSSSTPAPSVYFSSCRRIKMEMSKIALAIISLISLAIVHHAHAQDSPQDFLNAHNTARASVGVGPMIWDNTVAAFARSYINGLAGSCRMVHSGGPYGENLAWGSPDLAGTAAVKMWADERANYDYNSNSCVGGECLHYTQVVWRNSVRLGCAKVRCNNGGTIISCNYDPPGNYNGQRPFEFISSS</sequence>
<dbReference type="InterPro" id="IPR018244">
    <property type="entry name" value="Allrgn_V5/Tpx1_CS"/>
</dbReference>
<evidence type="ECO:0000313" key="8">
    <source>
        <dbReference type="Proteomes" id="UP000326939"/>
    </source>
</evidence>
<dbReference type="CDD" id="cd05381">
    <property type="entry name" value="CAP_PR-1"/>
    <property type="match status" value="1"/>
</dbReference>
<dbReference type="SUPFAM" id="SSF55797">
    <property type="entry name" value="PR-1-like"/>
    <property type="match status" value="2"/>
</dbReference>
<dbReference type="PROSITE" id="PS01009">
    <property type="entry name" value="CRISP_1"/>
    <property type="match status" value="1"/>
</dbReference>
<dbReference type="PANTHER" id="PTHR10334">
    <property type="entry name" value="CYSTEINE-RICH SECRETORY PROTEIN-RELATED"/>
    <property type="match status" value="1"/>
</dbReference>
<evidence type="ECO:0000256" key="3">
    <source>
        <dbReference type="ARBA" id="ARBA00022821"/>
    </source>
</evidence>
<feature type="signal peptide" evidence="5">
    <location>
        <begin position="1"/>
        <end position="25"/>
    </location>
</feature>
<dbReference type="FunFam" id="3.40.33.10:FF:000006">
    <property type="entry name" value="Putative pathogenesis-related protein 1"/>
    <property type="match status" value="1"/>
</dbReference>
<proteinExistence type="inferred from homology"/>
<dbReference type="Gene3D" id="3.40.33.10">
    <property type="entry name" value="CAP"/>
    <property type="match status" value="2"/>
</dbReference>
<comment type="caution">
    <text evidence="7">The sequence shown here is derived from an EMBL/GenBank/DDBJ whole genome shotgun (WGS) entry which is preliminary data.</text>
</comment>
<dbReference type="InterPro" id="IPR014044">
    <property type="entry name" value="CAP_dom"/>
</dbReference>
<organism evidence="7 8">
    <name type="scientific">Salix brachista</name>
    <dbReference type="NCBI Taxonomy" id="2182728"/>
    <lineage>
        <taxon>Eukaryota</taxon>
        <taxon>Viridiplantae</taxon>
        <taxon>Streptophyta</taxon>
        <taxon>Embryophyta</taxon>
        <taxon>Tracheophyta</taxon>
        <taxon>Spermatophyta</taxon>
        <taxon>Magnoliopsida</taxon>
        <taxon>eudicotyledons</taxon>
        <taxon>Gunneridae</taxon>
        <taxon>Pentapetalae</taxon>
        <taxon>rosids</taxon>
        <taxon>fabids</taxon>
        <taxon>Malpighiales</taxon>
        <taxon>Salicaceae</taxon>
        <taxon>Saliceae</taxon>
        <taxon>Salix</taxon>
    </lineage>
</organism>
<dbReference type="InterPro" id="IPR035940">
    <property type="entry name" value="CAP_sf"/>
</dbReference>
<dbReference type="GO" id="GO:0098542">
    <property type="term" value="P:defense response to other organism"/>
    <property type="evidence" value="ECO:0007669"/>
    <property type="project" value="UniProtKB-ARBA"/>
</dbReference>
<keyword evidence="4" id="KW-1015">Disulfide bond</keyword>
<evidence type="ECO:0000256" key="2">
    <source>
        <dbReference type="ARBA" id="ARBA00022729"/>
    </source>
</evidence>
<reference evidence="8" key="1">
    <citation type="journal article" date="2019" name="Gigascience">
        <title>De novo genome assembly of the endangered Acer yangbiense, a plant species with extremely small populations endemic to Yunnan Province, China.</title>
        <authorList>
            <person name="Yang J."/>
            <person name="Wariss H.M."/>
            <person name="Tao L."/>
            <person name="Zhang R."/>
            <person name="Yun Q."/>
            <person name="Hollingsworth P."/>
            <person name="Dao Z."/>
            <person name="Luo G."/>
            <person name="Guo H."/>
            <person name="Ma Y."/>
            <person name="Sun W."/>
        </authorList>
    </citation>
    <scope>NUCLEOTIDE SEQUENCE [LARGE SCALE GENOMIC DNA]</scope>
    <source>
        <strain evidence="8">cv. br00</strain>
    </source>
</reference>
<feature type="domain" description="SCP" evidence="6">
    <location>
        <begin position="297"/>
        <end position="427"/>
    </location>
</feature>
<protein>
    <recommendedName>
        <fullName evidence="6">SCP domain-containing protein</fullName>
    </recommendedName>
</protein>
<evidence type="ECO:0000256" key="4">
    <source>
        <dbReference type="ARBA" id="ARBA00023157"/>
    </source>
</evidence>
<dbReference type="FunFam" id="3.40.33.10:FF:000004">
    <property type="entry name" value="CAP, cysteine-rich secretory protein, antigen 5"/>
    <property type="match status" value="1"/>
</dbReference>